<dbReference type="Proteomes" id="UP000053690">
    <property type="component" value="Unassembled WGS sequence"/>
</dbReference>
<evidence type="ECO:0000313" key="1">
    <source>
        <dbReference type="EMBL" id="KUJ78796.1"/>
    </source>
</evidence>
<proteinExistence type="predicted"/>
<name>A0A0X3TW58_9RHOB</name>
<evidence type="ECO:0000313" key="2">
    <source>
        <dbReference type="Proteomes" id="UP000053690"/>
    </source>
</evidence>
<keyword evidence="2" id="KW-1185">Reference proteome</keyword>
<accession>A0A0X3TW58</accession>
<reference evidence="2" key="1">
    <citation type="submission" date="2015-12" db="EMBL/GenBank/DDBJ databases">
        <authorList>
            <person name="Zhang G."/>
            <person name="Stingl U."/>
        </authorList>
    </citation>
    <scope>NUCLEOTIDE SEQUENCE [LARGE SCALE GENOMIC DNA]</scope>
    <source>
        <strain evidence="2">ZGT108</strain>
    </source>
</reference>
<organism evidence="1 2">
    <name type="scientific">Ruegeria profundi</name>
    <dbReference type="NCBI Taxonomy" id="1685378"/>
    <lineage>
        <taxon>Bacteria</taxon>
        <taxon>Pseudomonadati</taxon>
        <taxon>Pseudomonadota</taxon>
        <taxon>Alphaproteobacteria</taxon>
        <taxon>Rhodobacterales</taxon>
        <taxon>Roseobacteraceae</taxon>
        <taxon>Ruegeria</taxon>
    </lineage>
</organism>
<dbReference type="STRING" id="1685378.AVO44_10385"/>
<protein>
    <submittedName>
        <fullName evidence="1">Uncharacterized protein</fullName>
    </submittedName>
</protein>
<dbReference type="EMBL" id="LQBP01000005">
    <property type="protein sequence ID" value="KUJ78796.1"/>
    <property type="molecule type" value="Genomic_DNA"/>
</dbReference>
<gene>
    <name evidence="1" type="ORF">AVO44_10385</name>
</gene>
<sequence>MRLGITAAIIQIKIGVESFSAKNTKCVTHVEKLTNKLSPQAINANIFQAKTRPFYDIESGSKTKRGSGCGVVAPLIY</sequence>
<comment type="caution">
    <text evidence="1">The sequence shown here is derived from an EMBL/GenBank/DDBJ whole genome shotgun (WGS) entry which is preliminary data.</text>
</comment>
<dbReference type="AlphaFoldDB" id="A0A0X3TW58"/>